<evidence type="ECO:0000313" key="2">
    <source>
        <dbReference type="Proteomes" id="UP000199354"/>
    </source>
</evidence>
<protein>
    <submittedName>
        <fullName evidence="1">Uncharacterized protein</fullName>
    </submittedName>
</protein>
<accession>A0A1G5KPB8</accession>
<name>A0A1G5KPB8_9FLAO</name>
<evidence type="ECO:0000313" key="1">
    <source>
        <dbReference type="EMBL" id="SCZ01789.1"/>
    </source>
</evidence>
<dbReference type="AlphaFoldDB" id="A0A1G5KPB8"/>
<gene>
    <name evidence="1" type="ORF">SAMN02927903_03387</name>
</gene>
<dbReference type="RefSeq" id="WP_170826905.1">
    <property type="nucleotide sequence ID" value="NZ_FMVF01000064.1"/>
</dbReference>
<keyword evidence="2" id="KW-1185">Reference proteome</keyword>
<dbReference type="EMBL" id="FMVF01000064">
    <property type="protein sequence ID" value="SCZ01789.1"/>
    <property type="molecule type" value="Genomic_DNA"/>
</dbReference>
<reference evidence="1 2" key="1">
    <citation type="submission" date="2016-10" db="EMBL/GenBank/DDBJ databases">
        <authorList>
            <person name="de Groot N.N."/>
        </authorList>
    </citation>
    <scope>NUCLEOTIDE SEQUENCE [LARGE SCALE GENOMIC DNA]</scope>
    <source>
        <strain evidence="1 2">CGMCC 1.7031</strain>
    </source>
</reference>
<organism evidence="1 2">
    <name type="scientific">Flavobacterium caeni</name>
    <dbReference type="NCBI Taxonomy" id="490189"/>
    <lineage>
        <taxon>Bacteria</taxon>
        <taxon>Pseudomonadati</taxon>
        <taxon>Bacteroidota</taxon>
        <taxon>Flavobacteriia</taxon>
        <taxon>Flavobacteriales</taxon>
        <taxon>Flavobacteriaceae</taxon>
        <taxon>Flavobacterium</taxon>
    </lineage>
</organism>
<proteinExistence type="predicted"/>
<sequence length="52" mass="6079">MKSQMLVIKAREMLKYHSVDYVKFILIERNKTVPKSSVIKAIEEAKKQLDIS</sequence>
<dbReference type="STRING" id="490189.SAMN02927903_03387"/>
<dbReference type="Proteomes" id="UP000199354">
    <property type="component" value="Unassembled WGS sequence"/>
</dbReference>